<dbReference type="GO" id="GO:0003723">
    <property type="term" value="F:RNA binding"/>
    <property type="evidence" value="ECO:0007669"/>
    <property type="project" value="InterPro"/>
</dbReference>
<dbReference type="GO" id="GO:0000398">
    <property type="term" value="P:mRNA splicing, via spliceosome"/>
    <property type="evidence" value="ECO:0007669"/>
    <property type="project" value="TreeGrafter"/>
</dbReference>
<comment type="similarity">
    <text evidence="2">Belongs to the CWC22 family.</text>
</comment>
<keyword evidence="5" id="KW-0539">Nucleus</keyword>
<name>A0A820GKE8_9BILA</name>
<evidence type="ECO:0000256" key="1">
    <source>
        <dbReference type="ARBA" id="ARBA00004123"/>
    </source>
</evidence>
<organism evidence="9 10">
    <name type="scientific">Rotaria magnacalcarata</name>
    <dbReference type="NCBI Taxonomy" id="392030"/>
    <lineage>
        <taxon>Eukaryota</taxon>
        <taxon>Metazoa</taxon>
        <taxon>Spiralia</taxon>
        <taxon>Gnathifera</taxon>
        <taxon>Rotifera</taxon>
        <taxon>Eurotatoria</taxon>
        <taxon>Bdelloidea</taxon>
        <taxon>Philodinida</taxon>
        <taxon>Philodinidae</taxon>
        <taxon>Rotaria</taxon>
    </lineage>
</organism>
<comment type="subcellular location">
    <subcellularLocation>
        <location evidence="1">Nucleus</location>
    </subcellularLocation>
</comment>
<feature type="domain" description="MI" evidence="7">
    <location>
        <begin position="371"/>
        <end position="487"/>
    </location>
</feature>
<evidence type="ECO:0000313" key="10">
    <source>
        <dbReference type="Proteomes" id="UP000663842"/>
    </source>
</evidence>
<evidence type="ECO:0000313" key="9">
    <source>
        <dbReference type="EMBL" id="CAF4279171.1"/>
    </source>
</evidence>
<feature type="region of interest" description="Disordered" evidence="6">
    <location>
        <begin position="341"/>
        <end position="368"/>
    </location>
</feature>
<evidence type="ECO:0000256" key="2">
    <source>
        <dbReference type="ARBA" id="ARBA00006856"/>
    </source>
</evidence>
<gene>
    <name evidence="9" type="ORF">UXM345_LOCUS32246</name>
    <name evidence="8" type="ORF">XDN619_LOCUS32745</name>
</gene>
<evidence type="ECO:0000256" key="6">
    <source>
        <dbReference type="SAM" id="MobiDB-lite"/>
    </source>
</evidence>
<dbReference type="Proteomes" id="UP000663842">
    <property type="component" value="Unassembled WGS sequence"/>
</dbReference>
<dbReference type="SUPFAM" id="SSF48371">
    <property type="entry name" value="ARM repeat"/>
    <property type="match status" value="1"/>
</dbReference>
<keyword evidence="4" id="KW-0508">mRNA splicing</keyword>
<dbReference type="EMBL" id="CAJNRG010016437">
    <property type="protein sequence ID" value="CAF2200277.1"/>
    <property type="molecule type" value="Genomic_DNA"/>
</dbReference>
<keyword evidence="3" id="KW-0507">mRNA processing</keyword>
<dbReference type="InterPro" id="IPR003890">
    <property type="entry name" value="MIF4G-like_typ-3"/>
</dbReference>
<dbReference type="Proteomes" id="UP000663887">
    <property type="component" value="Unassembled WGS sequence"/>
</dbReference>
<evidence type="ECO:0000256" key="5">
    <source>
        <dbReference type="ARBA" id="ARBA00023242"/>
    </source>
</evidence>
<comment type="caution">
    <text evidence="9">The sequence shown here is derived from an EMBL/GenBank/DDBJ whole genome shotgun (WGS) entry which is preliminary data.</text>
</comment>
<dbReference type="GO" id="GO:0071013">
    <property type="term" value="C:catalytic step 2 spliceosome"/>
    <property type="evidence" value="ECO:0007669"/>
    <property type="project" value="TreeGrafter"/>
</dbReference>
<protein>
    <recommendedName>
        <fullName evidence="7">MI domain-containing protein</fullName>
    </recommendedName>
</protein>
<dbReference type="PANTHER" id="PTHR18034">
    <property type="entry name" value="CELL CYCLE CONTROL PROTEIN CWF22-RELATED"/>
    <property type="match status" value="1"/>
</dbReference>
<reference evidence="9" key="1">
    <citation type="submission" date="2021-02" db="EMBL/GenBank/DDBJ databases">
        <authorList>
            <person name="Nowell W R."/>
        </authorList>
    </citation>
    <scope>NUCLEOTIDE SEQUENCE</scope>
</reference>
<evidence type="ECO:0000259" key="7">
    <source>
        <dbReference type="PROSITE" id="PS51366"/>
    </source>
</evidence>
<dbReference type="PROSITE" id="PS51366">
    <property type="entry name" value="MI"/>
    <property type="match status" value="1"/>
</dbReference>
<dbReference type="AlphaFoldDB" id="A0A820GKE8"/>
<dbReference type="Pfam" id="PF02847">
    <property type="entry name" value="MA3"/>
    <property type="match status" value="1"/>
</dbReference>
<evidence type="ECO:0000313" key="8">
    <source>
        <dbReference type="EMBL" id="CAF2200277.1"/>
    </source>
</evidence>
<accession>A0A820GKE8</accession>
<dbReference type="InterPro" id="IPR016024">
    <property type="entry name" value="ARM-type_fold"/>
</dbReference>
<dbReference type="Gene3D" id="1.25.40.180">
    <property type="match status" value="1"/>
</dbReference>
<dbReference type="InterPro" id="IPR003891">
    <property type="entry name" value="Initiation_fac_eIF4g_MI"/>
</dbReference>
<proteinExistence type="inferred from homology"/>
<dbReference type="SMART" id="SM00543">
    <property type="entry name" value="MIF4G"/>
    <property type="match status" value="1"/>
</dbReference>
<evidence type="ECO:0000256" key="4">
    <source>
        <dbReference type="ARBA" id="ARBA00023187"/>
    </source>
</evidence>
<dbReference type="EMBL" id="CAJOBF010009666">
    <property type="protein sequence ID" value="CAF4279171.1"/>
    <property type="molecule type" value="Genomic_DNA"/>
</dbReference>
<dbReference type="InterPro" id="IPR050781">
    <property type="entry name" value="CWC22_splicing_factor"/>
</dbReference>
<evidence type="ECO:0000256" key="3">
    <source>
        <dbReference type="ARBA" id="ARBA00022664"/>
    </source>
</evidence>
<sequence>MFSLLNRLNWKPCELKYRSSVDEMLKSNVMPESSVTYYSDPSETVSTAAAAADDDQVYIPRTKRPRKEDLLTHKLSLEYQRVTWKYLRKNIDAQLRIVNESNLQRVVRCLFQDNLFRTRGLLARSIVAAQIRSPNNTNVYVELVSMINEKFSQIGESIVKRILSSFRRTYQLSDKSNCLASAKFIAQLINQNILNEKIGFEILHFLIRNISSGGIELTVGFLDECGKKLLQLDQHELDVQFKKLNDLLGESLITECIKNMIEKIFFERTNELKSYPAIQSNLKLVNENNQFKHMLQLDDYFESESWIDIFKFDEQYEINEKQYHEIRKGIFEYFDFGFESSSNSSDSDEEDDDTETKQQRVTDPSDTDSITVRRKTCLTLQSNISAKECAKKLLKMNLYREQDLDVCEIIVDICGQQPTYERFFGLVGQHICLLDKDCIFSFGQIFRNWHKNADRLTEVKSRNVTKLFAYLLATNSIHWRVFECIHLVENNLRSSSCDYLKSLFIELYKCIGFTKMKNNLTDPKLSNYFQGLFPSDNPENAQFRINFFTSIGLGRIINELSKFIISNPTPASSSLMSIYDINFGKLCQAGILLHEKDILLQDLETDEQTKNGEALYLQNTLKETQDNLNQEKRLNSAIKLGRARFHSRFLTFFHNVDQSQSNELIRCSGGSTTTLHHHCSPEEATSKIQTVKRDMN</sequence>
<dbReference type="PANTHER" id="PTHR18034:SF3">
    <property type="entry name" value="PRE-MRNA-SPLICING FACTOR CWC22 HOMOLOG"/>
    <property type="match status" value="1"/>
</dbReference>